<dbReference type="Proteomes" id="UP000283497">
    <property type="component" value="Unassembled WGS sequence"/>
</dbReference>
<keyword evidence="4 5" id="KW-0720">Serine protease</keyword>
<reference evidence="8 11" key="1">
    <citation type="submission" date="2015-09" db="EMBL/GenBank/DDBJ databases">
        <authorList>
            <consortium name="Pathogen Informatics"/>
        </authorList>
    </citation>
    <scope>NUCLEOTIDE SEQUENCE [LARGE SCALE GENOMIC DNA]</scope>
    <source>
        <strain evidence="8 11">2789STDY5834966</strain>
    </source>
</reference>
<dbReference type="PROSITE" id="PS00138">
    <property type="entry name" value="SUBTILASE_SER"/>
    <property type="match status" value="1"/>
</dbReference>
<dbReference type="InterPro" id="IPR023828">
    <property type="entry name" value="Peptidase_S8_Ser-AS"/>
</dbReference>
<dbReference type="SUPFAM" id="SSF52743">
    <property type="entry name" value="Subtilisin-like"/>
    <property type="match status" value="1"/>
</dbReference>
<comment type="similarity">
    <text evidence="1 5 6">Belongs to the peptidase S8 family.</text>
</comment>
<dbReference type="PANTHER" id="PTHR43806">
    <property type="entry name" value="PEPTIDASE S8"/>
    <property type="match status" value="1"/>
</dbReference>
<proteinExistence type="inferred from homology"/>
<dbReference type="RefSeq" id="WP_022169663.1">
    <property type="nucleotide sequence ID" value="NZ_CALLAX010000102.1"/>
</dbReference>
<dbReference type="AlphaFoldDB" id="A0A173S7L4"/>
<dbReference type="PRINTS" id="PR00723">
    <property type="entry name" value="SUBTILISIN"/>
</dbReference>
<accession>A0A173S7L4</accession>
<dbReference type="CDD" id="cd07487">
    <property type="entry name" value="Peptidases_S8_1"/>
    <property type="match status" value="1"/>
</dbReference>
<evidence type="ECO:0000256" key="5">
    <source>
        <dbReference type="PROSITE-ProRule" id="PRU01240"/>
    </source>
</evidence>
<dbReference type="InterPro" id="IPR023827">
    <property type="entry name" value="Peptidase_S8_Asp-AS"/>
</dbReference>
<keyword evidence="2 5" id="KW-0645">Protease</keyword>
<evidence type="ECO:0000313" key="11">
    <source>
        <dbReference type="Proteomes" id="UP000095390"/>
    </source>
</evidence>
<sequence length="296" mass="31818">MEMTNVGNLLELRRIYSRGITGKGITTAVLDTGIYAHPDFFIPQNKILYFQDFVRNRRGPFDDNGHGTHVSGIIASGGRFGDGSGIGVAPESSIVMLKVLERDGSGKIKNMIKGMEWICMNHKKYGIRIVNISVGMPVKNIENPDEDILVKKVEELWNAGLVVVVAAGNDGPAPHTITSPGTSRKVITVGTGTEAGGEYSGQGPVLGSCVCKPDIIAPATNILSCDNHGKSYKKRSGTSMATPIVSGTIALLLSNEPWLSNRDVKIRLMQNAVDCGMAKSRQGWGLLNPEGMLRIK</sequence>
<evidence type="ECO:0000313" key="10">
    <source>
        <dbReference type="EMBL" id="RHK38186.1"/>
    </source>
</evidence>
<evidence type="ECO:0000256" key="6">
    <source>
        <dbReference type="RuleBase" id="RU003355"/>
    </source>
</evidence>
<dbReference type="InterPro" id="IPR050131">
    <property type="entry name" value="Peptidase_S8_subtilisin-like"/>
</dbReference>
<evidence type="ECO:0000259" key="7">
    <source>
        <dbReference type="Pfam" id="PF00082"/>
    </source>
</evidence>
<dbReference type="EMBL" id="QSEP01000043">
    <property type="protein sequence ID" value="RGZ82659.1"/>
    <property type="molecule type" value="Genomic_DNA"/>
</dbReference>
<dbReference type="Proteomes" id="UP000095390">
    <property type="component" value="Unassembled WGS sequence"/>
</dbReference>
<dbReference type="InterPro" id="IPR036852">
    <property type="entry name" value="Peptidase_S8/S53_dom_sf"/>
</dbReference>
<evidence type="ECO:0000313" key="12">
    <source>
        <dbReference type="Proteomes" id="UP000283497"/>
    </source>
</evidence>
<dbReference type="EMBL" id="QRNJ01000037">
    <property type="protein sequence ID" value="RHK38186.1"/>
    <property type="molecule type" value="Genomic_DNA"/>
</dbReference>
<evidence type="ECO:0000313" key="8">
    <source>
        <dbReference type="EMBL" id="CUM85807.1"/>
    </source>
</evidence>
<organism evidence="8 11">
    <name type="scientific">Anaerobutyricum hallii</name>
    <dbReference type="NCBI Taxonomy" id="39488"/>
    <lineage>
        <taxon>Bacteria</taxon>
        <taxon>Bacillati</taxon>
        <taxon>Bacillota</taxon>
        <taxon>Clostridia</taxon>
        <taxon>Lachnospirales</taxon>
        <taxon>Lachnospiraceae</taxon>
        <taxon>Anaerobutyricum</taxon>
    </lineage>
</organism>
<dbReference type="Gene3D" id="3.40.50.200">
    <property type="entry name" value="Peptidase S8/S53 domain"/>
    <property type="match status" value="1"/>
</dbReference>
<dbReference type="EMBL" id="CYYC01000006">
    <property type="protein sequence ID" value="CUM85807.1"/>
    <property type="molecule type" value="Genomic_DNA"/>
</dbReference>
<dbReference type="Pfam" id="PF00082">
    <property type="entry name" value="Peptidase_S8"/>
    <property type="match status" value="1"/>
</dbReference>
<keyword evidence="3 5" id="KW-0378">Hydrolase</keyword>
<dbReference type="PANTHER" id="PTHR43806:SF65">
    <property type="entry name" value="SERINE PROTEASE APRX"/>
    <property type="match status" value="1"/>
</dbReference>
<feature type="active site" description="Charge relay system" evidence="5">
    <location>
        <position position="239"/>
    </location>
</feature>
<dbReference type="OrthoDB" id="9798386at2"/>
<evidence type="ECO:0000256" key="3">
    <source>
        <dbReference type="ARBA" id="ARBA00022801"/>
    </source>
</evidence>
<dbReference type="GO" id="GO:0004252">
    <property type="term" value="F:serine-type endopeptidase activity"/>
    <property type="evidence" value="ECO:0007669"/>
    <property type="project" value="UniProtKB-UniRule"/>
</dbReference>
<evidence type="ECO:0000313" key="13">
    <source>
        <dbReference type="Proteomes" id="UP000286561"/>
    </source>
</evidence>
<evidence type="ECO:0000256" key="2">
    <source>
        <dbReference type="ARBA" id="ARBA00022670"/>
    </source>
</evidence>
<protein>
    <submittedName>
        <fullName evidence="9">Peptidase S8</fullName>
    </submittedName>
    <submittedName>
        <fullName evidence="8">Serine protease AprX</fullName>
        <ecNumber evidence="8">3.4.21.-</ecNumber>
    </submittedName>
</protein>
<evidence type="ECO:0000256" key="4">
    <source>
        <dbReference type="ARBA" id="ARBA00022825"/>
    </source>
</evidence>
<dbReference type="PROSITE" id="PS00136">
    <property type="entry name" value="SUBTILASE_ASP"/>
    <property type="match status" value="1"/>
</dbReference>
<dbReference type="InterPro" id="IPR015500">
    <property type="entry name" value="Peptidase_S8_subtilisin-rel"/>
</dbReference>
<dbReference type="InterPro" id="IPR022398">
    <property type="entry name" value="Peptidase_S8_His-AS"/>
</dbReference>
<dbReference type="Proteomes" id="UP000286561">
    <property type="component" value="Unassembled WGS sequence"/>
</dbReference>
<feature type="active site" description="Charge relay system" evidence="5">
    <location>
        <position position="66"/>
    </location>
</feature>
<dbReference type="GO" id="GO:0006508">
    <property type="term" value="P:proteolysis"/>
    <property type="evidence" value="ECO:0007669"/>
    <property type="project" value="UniProtKB-KW"/>
</dbReference>
<dbReference type="PROSITE" id="PS00137">
    <property type="entry name" value="SUBTILASE_HIS"/>
    <property type="match status" value="1"/>
</dbReference>
<evidence type="ECO:0000313" key="9">
    <source>
        <dbReference type="EMBL" id="RGZ82659.1"/>
    </source>
</evidence>
<evidence type="ECO:0000256" key="1">
    <source>
        <dbReference type="ARBA" id="ARBA00011073"/>
    </source>
</evidence>
<dbReference type="InterPro" id="IPR000209">
    <property type="entry name" value="Peptidase_S8/S53_dom"/>
</dbReference>
<name>A0A173S7L4_9FIRM</name>
<gene>
    <name evidence="8" type="primary">aprX</name>
    <name evidence="10" type="ORF">DW068_10005</name>
    <name evidence="9" type="ORF">DW972_08100</name>
    <name evidence="8" type="ORF">ERS852578_00692</name>
</gene>
<feature type="domain" description="Peptidase S8/S53" evidence="7">
    <location>
        <begin position="22"/>
        <end position="285"/>
    </location>
</feature>
<dbReference type="PROSITE" id="PS51892">
    <property type="entry name" value="SUBTILASE"/>
    <property type="match status" value="1"/>
</dbReference>
<feature type="active site" description="Charge relay system" evidence="5">
    <location>
        <position position="31"/>
    </location>
</feature>
<dbReference type="EC" id="3.4.21.-" evidence="8"/>
<reference evidence="12 13" key="2">
    <citation type="submission" date="2018-08" db="EMBL/GenBank/DDBJ databases">
        <title>A genome reference for cultivated species of the human gut microbiota.</title>
        <authorList>
            <person name="Zou Y."/>
            <person name="Xue W."/>
            <person name="Luo G."/>
        </authorList>
    </citation>
    <scope>NUCLEOTIDE SEQUENCE [LARGE SCALE GENOMIC DNA]</scope>
    <source>
        <strain evidence="10 12">AF45-14BH</strain>
        <strain evidence="9 13">AM48-23BH</strain>
    </source>
</reference>